<dbReference type="Proteomes" id="UP000542342">
    <property type="component" value="Unassembled WGS sequence"/>
</dbReference>
<accession>A0A7V9AAS5</accession>
<dbReference type="EMBL" id="JACEFB010000001">
    <property type="protein sequence ID" value="MBA2225204.1"/>
    <property type="molecule type" value="Genomic_DNA"/>
</dbReference>
<proteinExistence type="predicted"/>
<feature type="region of interest" description="Disordered" evidence="1">
    <location>
        <begin position="124"/>
        <end position="193"/>
    </location>
</feature>
<evidence type="ECO:0000313" key="2">
    <source>
        <dbReference type="EMBL" id="MBA2225204.1"/>
    </source>
</evidence>
<dbReference type="RefSeq" id="WP_194536587.1">
    <property type="nucleotide sequence ID" value="NZ_JACEFB010000001.1"/>
</dbReference>
<feature type="compositionally biased region" description="Low complexity" evidence="1">
    <location>
        <begin position="162"/>
        <end position="179"/>
    </location>
</feature>
<keyword evidence="3" id="KW-1185">Reference proteome</keyword>
<name>A0A7V9AAS5_9BACT</name>
<sequence length="193" mass="20354">MASQAPQTWAVRNVNQRWISLLLAVGVIANLSGCATARYVERHADGGVVAIPENSNHWPTYYRQAALDLITQHVGPHYEILEEREVVVGQQTNNNQQVGPDFLAGITTTRELTEWRIAYRRAASPHYPPAPGNPQPRNSSPAAGPRPAANGTSPGSPHAVQPAGGVPVAPPGSAGVVPSVAPPPTGQTFGTGR</sequence>
<evidence type="ECO:0000313" key="3">
    <source>
        <dbReference type="Proteomes" id="UP000542342"/>
    </source>
</evidence>
<protein>
    <submittedName>
        <fullName evidence="2">Uncharacterized protein</fullName>
    </submittedName>
</protein>
<reference evidence="2 3" key="1">
    <citation type="submission" date="2020-07" db="EMBL/GenBank/DDBJ databases">
        <title>Thermogemmata thermophila gen. nov., sp. nov., a novel moderate thermophilic planctomycete from a Kamchatka hot spring.</title>
        <authorList>
            <person name="Elcheninov A.G."/>
            <person name="Podosokorskaya O.A."/>
            <person name="Kovaleva O.L."/>
            <person name="Novikov A."/>
            <person name="Bonch-Osmolovskaya E.A."/>
            <person name="Toshchakov S.V."/>
            <person name="Kublanov I.V."/>
        </authorList>
    </citation>
    <scope>NUCLEOTIDE SEQUENCE [LARGE SCALE GENOMIC DNA]</scope>
    <source>
        <strain evidence="2 3">2918</strain>
    </source>
</reference>
<comment type="caution">
    <text evidence="2">The sequence shown here is derived from an EMBL/GenBank/DDBJ whole genome shotgun (WGS) entry which is preliminary data.</text>
</comment>
<organism evidence="2 3">
    <name type="scientific">Thermogemmata fonticola</name>
    <dbReference type="NCBI Taxonomy" id="2755323"/>
    <lineage>
        <taxon>Bacteria</taxon>
        <taxon>Pseudomonadati</taxon>
        <taxon>Planctomycetota</taxon>
        <taxon>Planctomycetia</taxon>
        <taxon>Gemmatales</taxon>
        <taxon>Gemmataceae</taxon>
        <taxon>Thermogemmata</taxon>
    </lineage>
</organism>
<dbReference type="AlphaFoldDB" id="A0A7V9AAS5"/>
<evidence type="ECO:0000256" key="1">
    <source>
        <dbReference type="SAM" id="MobiDB-lite"/>
    </source>
</evidence>
<gene>
    <name evidence="2" type="ORF">H0921_03405</name>
</gene>